<name>A2HIC1_TRIV3</name>
<evidence type="ECO:0000256" key="2">
    <source>
        <dbReference type="ARBA" id="ARBA00023043"/>
    </source>
</evidence>
<dbReference type="PANTHER" id="PTHR24193">
    <property type="entry name" value="ANKYRIN REPEAT PROTEIN"/>
    <property type="match status" value="1"/>
</dbReference>
<proteinExistence type="predicted"/>
<feature type="repeat" description="ANK" evidence="3">
    <location>
        <begin position="11"/>
        <end position="43"/>
    </location>
</feature>
<keyword evidence="5" id="KW-1185">Reference proteome</keyword>
<dbReference type="Gene3D" id="1.25.40.20">
    <property type="entry name" value="Ankyrin repeat-containing domain"/>
    <property type="match status" value="2"/>
</dbReference>
<dbReference type="PANTHER" id="PTHR24193:SF121">
    <property type="entry name" value="ADA2A-CONTAINING COMPLEX COMPONENT 3, ISOFORM D"/>
    <property type="match status" value="1"/>
</dbReference>
<dbReference type="Proteomes" id="UP000001542">
    <property type="component" value="Unassembled WGS sequence"/>
</dbReference>
<dbReference type="Pfam" id="PF12796">
    <property type="entry name" value="Ank_2"/>
    <property type="match status" value="1"/>
</dbReference>
<dbReference type="SMART" id="SM00248">
    <property type="entry name" value="ANK"/>
    <property type="match status" value="2"/>
</dbReference>
<keyword evidence="1" id="KW-0677">Repeat</keyword>
<dbReference type="STRING" id="5722.A2HIC1"/>
<dbReference type="InterPro" id="IPR036770">
    <property type="entry name" value="Ankyrin_rpt-contain_sf"/>
</dbReference>
<evidence type="ECO:0008006" key="6">
    <source>
        <dbReference type="Google" id="ProtNLM"/>
    </source>
</evidence>
<dbReference type="eggNOG" id="KOG4177">
    <property type="taxonomic scope" value="Eukaryota"/>
</dbReference>
<reference evidence="4" key="2">
    <citation type="journal article" date="2007" name="Science">
        <title>Draft genome sequence of the sexually transmitted pathogen Trichomonas vaginalis.</title>
        <authorList>
            <person name="Carlton J.M."/>
            <person name="Hirt R.P."/>
            <person name="Silva J.C."/>
            <person name="Delcher A.L."/>
            <person name="Schatz M."/>
            <person name="Zhao Q."/>
            <person name="Wortman J.R."/>
            <person name="Bidwell S.L."/>
            <person name="Alsmark U.C.M."/>
            <person name="Besteiro S."/>
            <person name="Sicheritz-Ponten T."/>
            <person name="Noel C.J."/>
            <person name="Dacks J.B."/>
            <person name="Foster P.G."/>
            <person name="Simillion C."/>
            <person name="Van de Peer Y."/>
            <person name="Miranda-Saavedra D."/>
            <person name="Barton G.J."/>
            <person name="Westrop G.D."/>
            <person name="Mueller S."/>
            <person name="Dessi D."/>
            <person name="Fiori P.L."/>
            <person name="Ren Q."/>
            <person name="Paulsen I."/>
            <person name="Zhang H."/>
            <person name="Bastida-Corcuera F.D."/>
            <person name="Simoes-Barbosa A."/>
            <person name="Brown M.T."/>
            <person name="Hayes R.D."/>
            <person name="Mukherjee M."/>
            <person name="Okumura C.Y."/>
            <person name="Schneider R."/>
            <person name="Smith A.J."/>
            <person name="Vanacova S."/>
            <person name="Villalvazo M."/>
            <person name="Haas B.J."/>
            <person name="Pertea M."/>
            <person name="Feldblyum T.V."/>
            <person name="Utterback T.R."/>
            <person name="Shu C.L."/>
            <person name="Osoegawa K."/>
            <person name="de Jong P.J."/>
            <person name="Hrdy I."/>
            <person name="Horvathova L."/>
            <person name="Zubacova Z."/>
            <person name="Dolezal P."/>
            <person name="Malik S.B."/>
            <person name="Logsdon J.M. Jr."/>
            <person name="Henze K."/>
            <person name="Gupta A."/>
            <person name="Wang C.C."/>
            <person name="Dunne R.L."/>
            <person name="Upcroft J.A."/>
            <person name="Upcroft P."/>
            <person name="White O."/>
            <person name="Salzberg S.L."/>
            <person name="Tang P."/>
            <person name="Chiu C.-H."/>
            <person name="Lee Y.-S."/>
            <person name="Embley T.M."/>
            <person name="Coombs G.H."/>
            <person name="Mottram J.C."/>
            <person name="Tachezy J."/>
            <person name="Fraser-Liggett C.M."/>
            <person name="Johnson P.J."/>
        </authorList>
    </citation>
    <scope>NUCLEOTIDE SEQUENCE [LARGE SCALE GENOMIC DNA]</scope>
    <source>
        <strain evidence="4">G3</strain>
    </source>
</reference>
<dbReference type="AlphaFoldDB" id="A2HIC1"/>
<dbReference type="OrthoDB" id="539213at2759"/>
<reference evidence="4" key="1">
    <citation type="submission" date="2006-10" db="EMBL/GenBank/DDBJ databases">
        <authorList>
            <person name="Amadeo P."/>
            <person name="Zhao Q."/>
            <person name="Wortman J."/>
            <person name="Fraser-Liggett C."/>
            <person name="Carlton J."/>
        </authorList>
    </citation>
    <scope>NUCLEOTIDE SEQUENCE</scope>
    <source>
        <strain evidence="4">G3</strain>
    </source>
</reference>
<gene>
    <name evidence="4" type="ORF">TVAG_558880</name>
</gene>
<keyword evidence="2 3" id="KW-0040">ANK repeat</keyword>
<organism evidence="4 5">
    <name type="scientific">Trichomonas vaginalis (strain ATCC PRA-98 / G3)</name>
    <dbReference type="NCBI Taxonomy" id="412133"/>
    <lineage>
        <taxon>Eukaryota</taxon>
        <taxon>Metamonada</taxon>
        <taxon>Parabasalia</taxon>
        <taxon>Trichomonadida</taxon>
        <taxon>Trichomonadidae</taxon>
        <taxon>Trichomonas</taxon>
    </lineage>
</organism>
<dbReference type="PROSITE" id="PS50088">
    <property type="entry name" value="ANK_REPEAT"/>
    <property type="match status" value="2"/>
</dbReference>
<sequence length="87" mass="9417">MEQISMLKTKNGWTPLHYAANNNSKETAEILISNGADINAKGKDEATPLHCAANNNSKETAEILISNGADINAKNKKWMDPSSLCSQ</sequence>
<accession>A2HIC1</accession>
<evidence type="ECO:0000313" key="5">
    <source>
        <dbReference type="Proteomes" id="UP000001542"/>
    </source>
</evidence>
<dbReference type="PRINTS" id="PR01415">
    <property type="entry name" value="ANKYRIN"/>
</dbReference>
<feature type="repeat" description="ANK" evidence="3">
    <location>
        <begin position="44"/>
        <end position="76"/>
    </location>
</feature>
<dbReference type="PROSITE" id="PS50297">
    <property type="entry name" value="ANK_REP_REGION"/>
    <property type="match status" value="2"/>
</dbReference>
<dbReference type="InterPro" id="IPR002110">
    <property type="entry name" value="Ankyrin_rpt"/>
</dbReference>
<evidence type="ECO:0000313" key="4">
    <source>
        <dbReference type="EMBL" id="EAX70846.1"/>
    </source>
</evidence>
<dbReference type="VEuPathDB" id="TrichDB:TVAGG3_0507980"/>
<dbReference type="EMBL" id="DS135325">
    <property type="protein sequence ID" value="EAX70846.1"/>
    <property type="molecule type" value="Genomic_DNA"/>
</dbReference>
<evidence type="ECO:0000256" key="1">
    <source>
        <dbReference type="ARBA" id="ARBA00022737"/>
    </source>
</evidence>
<dbReference type="OMA" id="MIAICTL"/>
<dbReference type="SUPFAM" id="SSF48403">
    <property type="entry name" value="Ankyrin repeat"/>
    <property type="match status" value="1"/>
</dbReference>
<evidence type="ECO:0000256" key="3">
    <source>
        <dbReference type="PROSITE-ProRule" id="PRU00023"/>
    </source>
</evidence>
<protein>
    <recommendedName>
        <fullName evidence="6">Ankyrin repeat protein</fullName>
    </recommendedName>
</protein>
<dbReference type="InterPro" id="IPR050663">
    <property type="entry name" value="Ankyrin-SOCS_Box"/>
</dbReference>
<dbReference type="InParanoid" id="A2HIC1"/>